<comment type="subcellular location">
    <subcellularLocation>
        <location evidence="1">Cell outer membrane</location>
    </subcellularLocation>
</comment>
<sequence length="449" mass="51030">MPQTWVKLSPYTMKLLASMLFFGWAVFGQTLGFAQPNPPIVLRSASQTIQLALEQSPDLRIYRLKRQQAAMEHKLSRSFILPTITGSVGAQKNIHLPVTPVPGEIFGQPGQTIQAQFGQQYNYNAGISIQKNFLDWQAIVKSRVAKIQVEISEGEAGAFKQHLTEQVALYYYTILITQKAATIYAQDVKLADSTLLLIRQKFAQGLVNQLTVNRAKIHANNTRQNKQNNQRLFDQCLYQLKPLLGLSTDALLNIQGKAIPMPPALPALQADKALRVYALKRKQTAMNVKLHKASFTPRLSFYSYFGKQQFSNTDQVSFDNNAWSNYSYVGLNLSVPVFTGLSRLKQLKIAKISHESAQEVWQREQQKTANKDQWLLTNYQHHRTLAKTAHSTFKLTQSNVTLARQQYRQGLIDLPQYFQVFDEYLQAESAYLNVLSKCYSNYATILSRK</sequence>
<organism evidence="8 9">
    <name type="scientific">Microscilla marina ATCC 23134</name>
    <dbReference type="NCBI Taxonomy" id="313606"/>
    <lineage>
        <taxon>Bacteria</taxon>
        <taxon>Pseudomonadati</taxon>
        <taxon>Bacteroidota</taxon>
        <taxon>Cytophagia</taxon>
        <taxon>Cytophagales</taxon>
        <taxon>Microscillaceae</taxon>
        <taxon>Microscilla</taxon>
    </lineage>
</organism>
<evidence type="ECO:0000256" key="4">
    <source>
        <dbReference type="ARBA" id="ARBA00022452"/>
    </source>
</evidence>
<evidence type="ECO:0000256" key="2">
    <source>
        <dbReference type="ARBA" id="ARBA00007613"/>
    </source>
</evidence>
<dbReference type="PANTHER" id="PTHR30026:SF20">
    <property type="entry name" value="OUTER MEMBRANE PROTEIN TOLC"/>
    <property type="match status" value="1"/>
</dbReference>
<keyword evidence="6" id="KW-0472">Membrane</keyword>
<name>A1ZZN6_MICM2</name>
<dbReference type="GO" id="GO:0009279">
    <property type="term" value="C:cell outer membrane"/>
    <property type="evidence" value="ECO:0007669"/>
    <property type="project" value="UniProtKB-SubCell"/>
</dbReference>
<dbReference type="EMBL" id="AAWS01000080">
    <property type="protein sequence ID" value="EAY24144.1"/>
    <property type="molecule type" value="Genomic_DNA"/>
</dbReference>
<dbReference type="SUPFAM" id="SSF56954">
    <property type="entry name" value="Outer membrane efflux proteins (OEP)"/>
    <property type="match status" value="1"/>
</dbReference>
<dbReference type="GO" id="GO:0015288">
    <property type="term" value="F:porin activity"/>
    <property type="evidence" value="ECO:0007669"/>
    <property type="project" value="TreeGrafter"/>
</dbReference>
<keyword evidence="4" id="KW-1134">Transmembrane beta strand</keyword>
<dbReference type="InterPro" id="IPR003423">
    <property type="entry name" value="OMP_efflux"/>
</dbReference>
<reference evidence="8 9" key="1">
    <citation type="submission" date="2007-01" db="EMBL/GenBank/DDBJ databases">
        <authorList>
            <person name="Haygood M."/>
            <person name="Podell S."/>
            <person name="Anderson C."/>
            <person name="Hopkinson B."/>
            <person name="Roe K."/>
            <person name="Barbeau K."/>
            <person name="Gaasterland T."/>
            <person name="Ferriera S."/>
            <person name="Johnson J."/>
            <person name="Kravitz S."/>
            <person name="Beeson K."/>
            <person name="Sutton G."/>
            <person name="Rogers Y.-H."/>
            <person name="Friedman R."/>
            <person name="Frazier M."/>
            <person name="Venter J.C."/>
        </authorList>
    </citation>
    <scope>NUCLEOTIDE SEQUENCE [LARGE SCALE GENOMIC DNA]</scope>
    <source>
        <strain evidence="8 9">ATCC 23134</strain>
    </source>
</reference>
<dbReference type="OrthoDB" id="1674454at2"/>
<dbReference type="eggNOG" id="COG1538">
    <property type="taxonomic scope" value="Bacteria"/>
</dbReference>
<dbReference type="GO" id="GO:1990281">
    <property type="term" value="C:efflux pump complex"/>
    <property type="evidence" value="ECO:0007669"/>
    <property type="project" value="TreeGrafter"/>
</dbReference>
<evidence type="ECO:0000313" key="8">
    <source>
        <dbReference type="EMBL" id="EAY24144.1"/>
    </source>
</evidence>
<protein>
    <submittedName>
        <fullName evidence="8">Outer membrane efflux protein</fullName>
    </submittedName>
</protein>
<dbReference type="InterPro" id="IPR051906">
    <property type="entry name" value="TolC-like"/>
</dbReference>
<dbReference type="AlphaFoldDB" id="A1ZZN6"/>
<dbReference type="PANTHER" id="PTHR30026">
    <property type="entry name" value="OUTER MEMBRANE PROTEIN TOLC"/>
    <property type="match status" value="1"/>
</dbReference>
<keyword evidence="7" id="KW-0998">Cell outer membrane</keyword>
<evidence type="ECO:0000256" key="7">
    <source>
        <dbReference type="ARBA" id="ARBA00023237"/>
    </source>
</evidence>
<evidence type="ECO:0000256" key="3">
    <source>
        <dbReference type="ARBA" id="ARBA00022448"/>
    </source>
</evidence>
<dbReference type="GO" id="GO:0015562">
    <property type="term" value="F:efflux transmembrane transporter activity"/>
    <property type="evidence" value="ECO:0007669"/>
    <property type="project" value="InterPro"/>
</dbReference>
<gene>
    <name evidence="8" type="ORF">M23134_00959</name>
</gene>
<keyword evidence="3" id="KW-0813">Transport</keyword>
<keyword evidence="5" id="KW-0812">Transmembrane</keyword>
<evidence type="ECO:0000256" key="1">
    <source>
        <dbReference type="ARBA" id="ARBA00004442"/>
    </source>
</evidence>
<proteinExistence type="inferred from homology"/>
<dbReference type="Proteomes" id="UP000004095">
    <property type="component" value="Unassembled WGS sequence"/>
</dbReference>
<evidence type="ECO:0000256" key="5">
    <source>
        <dbReference type="ARBA" id="ARBA00022692"/>
    </source>
</evidence>
<dbReference type="Pfam" id="PF02321">
    <property type="entry name" value="OEP"/>
    <property type="match status" value="2"/>
</dbReference>
<evidence type="ECO:0000313" key="9">
    <source>
        <dbReference type="Proteomes" id="UP000004095"/>
    </source>
</evidence>
<comment type="similarity">
    <text evidence="2">Belongs to the outer membrane factor (OMF) (TC 1.B.17) family.</text>
</comment>
<keyword evidence="9" id="KW-1185">Reference proteome</keyword>
<comment type="caution">
    <text evidence="8">The sequence shown here is derived from an EMBL/GenBank/DDBJ whole genome shotgun (WGS) entry which is preliminary data.</text>
</comment>
<dbReference type="Gene3D" id="1.20.1600.10">
    <property type="entry name" value="Outer membrane efflux proteins (OEP)"/>
    <property type="match status" value="1"/>
</dbReference>
<evidence type="ECO:0000256" key="6">
    <source>
        <dbReference type="ARBA" id="ARBA00023136"/>
    </source>
</evidence>
<accession>A1ZZN6</accession>